<evidence type="ECO:0000313" key="1">
    <source>
        <dbReference type="EMBL" id="AEE49520.1"/>
    </source>
</evidence>
<dbReference type="KEGG" id="hhy:Halhy_1630"/>
<reference evidence="1 2" key="1">
    <citation type="journal article" date="2011" name="Stand. Genomic Sci.">
        <title>Complete genome sequence of Haliscomenobacter hydrossis type strain (O).</title>
        <authorList>
            <consortium name="US DOE Joint Genome Institute (JGI-PGF)"/>
            <person name="Daligault H."/>
            <person name="Lapidus A."/>
            <person name="Zeytun A."/>
            <person name="Nolan M."/>
            <person name="Lucas S."/>
            <person name="Del Rio T.G."/>
            <person name="Tice H."/>
            <person name="Cheng J.F."/>
            <person name="Tapia R."/>
            <person name="Han C."/>
            <person name="Goodwin L."/>
            <person name="Pitluck S."/>
            <person name="Liolios K."/>
            <person name="Pagani I."/>
            <person name="Ivanova N."/>
            <person name="Huntemann M."/>
            <person name="Mavromatis K."/>
            <person name="Mikhailova N."/>
            <person name="Pati A."/>
            <person name="Chen A."/>
            <person name="Palaniappan K."/>
            <person name="Land M."/>
            <person name="Hauser L."/>
            <person name="Brambilla E.M."/>
            <person name="Rohde M."/>
            <person name="Verbarg S."/>
            <person name="Goker M."/>
            <person name="Bristow J."/>
            <person name="Eisen J.A."/>
            <person name="Markowitz V."/>
            <person name="Hugenholtz P."/>
            <person name="Kyrpides N.C."/>
            <person name="Klenk H.P."/>
            <person name="Woyke T."/>
        </authorList>
    </citation>
    <scope>NUCLEOTIDE SEQUENCE [LARGE SCALE GENOMIC DNA]</scope>
    <source>
        <strain evidence="2">ATCC 27775 / DSM 1100 / LMG 10767 / O</strain>
    </source>
</reference>
<gene>
    <name evidence="1" type="ordered locus">Halhy_1630</name>
</gene>
<dbReference type="AlphaFoldDB" id="F4L0N8"/>
<dbReference type="HOGENOM" id="CLU_2409175_0_0_10"/>
<reference key="2">
    <citation type="submission" date="2011-04" db="EMBL/GenBank/DDBJ databases">
        <title>Complete sequence of chromosome of Haliscomenobacter hydrossis DSM 1100.</title>
        <authorList>
            <consortium name="US DOE Joint Genome Institute (JGI-PGF)"/>
            <person name="Lucas S."/>
            <person name="Han J."/>
            <person name="Lapidus A."/>
            <person name="Bruce D."/>
            <person name="Goodwin L."/>
            <person name="Pitluck S."/>
            <person name="Peters L."/>
            <person name="Kyrpides N."/>
            <person name="Mavromatis K."/>
            <person name="Ivanova N."/>
            <person name="Ovchinnikova G."/>
            <person name="Pagani I."/>
            <person name="Daligault H."/>
            <person name="Detter J.C."/>
            <person name="Han C."/>
            <person name="Land M."/>
            <person name="Hauser L."/>
            <person name="Markowitz V."/>
            <person name="Cheng J.-F."/>
            <person name="Hugenholtz P."/>
            <person name="Woyke T."/>
            <person name="Wu D."/>
            <person name="Verbarg S."/>
            <person name="Frueling A."/>
            <person name="Brambilla E."/>
            <person name="Klenk H.-P."/>
            <person name="Eisen J.A."/>
        </authorList>
    </citation>
    <scope>NUCLEOTIDE SEQUENCE</scope>
    <source>
        <strain>DSM 1100</strain>
    </source>
</reference>
<keyword evidence="2" id="KW-1185">Reference proteome</keyword>
<name>F4L0N8_HALH1</name>
<proteinExistence type="predicted"/>
<sequence>MEHQKELTEAELLHHLQLSIDPNDLKEYQQLVAIFKGGEISPEDHERLIQLSDLVEITHAMRMKHVVALAKLRNISLEDMLQELGAPSITHL</sequence>
<dbReference type="STRING" id="760192.Halhy_1630"/>
<protein>
    <submittedName>
        <fullName evidence="1">Uncharacterized protein</fullName>
    </submittedName>
</protein>
<dbReference type="EMBL" id="CP002691">
    <property type="protein sequence ID" value="AEE49520.1"/>
    <property type="molecule type" value="Genomic_DNA"/>
</dbReference>
<dbReference type="Proteomes" id="UP000008461">
    <property type="component" value="Chromosome"/>
</dbReference>
<organism evidence="1 2">
    <name type="scientific">Haliscomenobacter hydrossis (strain ATCC 27775 / DSM 1100 / LMG 10767 / O)</name>
    <dbReference type="NCBI Taxonomy" id="760192"/>
    <lineage>
        <taxon>Bacteria</taxon>
        <taxon>Pseudomonadati</taxon>
        <taxon>Bacteroidota</taxon>
        <taxon>Saprospiria</taxon>
        <taxon>Saprospirales</taxon>
        <taxon>Haliscomenobacteraceae</taxon>
        <taxon>Haliscomenobacter</taxon>
    </lineage>
</organism>
<evidence type="ECO:0000313" key="2">
    <source>
        <dbReference type="Proteomes" id="UP000008461"/>
    </source>
</evidence>
<accession>F4L0N8</accession>
<dbReference type="RefSeq" id="WP_013764074.1">
    <property type="nucleotide sequence ID" value="NC_015510.1"/>
</dbReference>